<evidence type="ECO:0008006" key="3">
    <source>
        <dbReference type="Google" id="ProtNLM"/>
    </source>
</evidence>
<keyword evidence="1" id="KW-0472">Membrane</keyword>
<dbReference type="EMBL" id="VSSQ01074669">
    <property type="protein sequence ID" value="MPN25472.1"/>
    <property type="molecule type" value="Genomic_DNA"/>
</dbReference>
<evidence type="ECO:0000256" key="1">
    <source>
        <dbReference type="SAM" id="Phobius"/>
    </source>
</evidence>
<organism evidence="2">
    <name type="scientific">bioreactor metagenome</name>
    <dbReference type="NCBI Taxonomy" id="1076179"/>
    <lineage>
        <taxon>unclassified sequences</taxon>
        <taxon>metagenomes</taxon>
        <taxon>ecological metagenomes</taxon>
    </lineage>
</organism>
<keyword evidence="1" id="KW-0812">Transmembrane</keyword>
<dbReference type="InterPro" id="IPR021354">
    <property type="entry name" value="DUF2975"/>
</dbReference>
<protein>
    <recommendedName>
        <fullName evidence="3">DUF2975 domain-containing protein</fullName>
    </recommendedName>
</protein>
<feature type="transmembrane region" description="Helical" evidence="1">
    <location>
        <begin position="93"/>
        <end position="112"/>
    </location>
</feature>
<feature type="transmembrane region" description="Helical" evidence="1">
    <location>
        <begin position="12"/>
        <end position="39"/>
    </location>
</feature>
<feature type="transmembrane region" description="Helical" evidence="1">
    <location>
        <begin position="45"/>
        <end position="73"/>
    </location>
</feature>
<feature type="transmembrane region" description="Helical" evidence="1">
    <location>
        <begin position="124"/>
        <end position="143"/>
    </location>
</feature>
<proteinExistence type="predicted"/>
<accession>A0A645GHJ2</accession>
<name>A0A645GHJ2_9ZZZZ</name>
<dbReference type="AlphaFoldDB" id="A0A645GHJ2"/>
<comment type="caution">
    <text evidence="2">The sequence shown here is derived from an EMBL/GenBank/DDBJ whole genome shotgun (WGS) entry which is preliminary data.</text>
</comment>
<sequence>MLKNTTKIKSALSNFLIVLFFIIGLILIMGVFIGIPYIFNNIKDINNIISAICGFVIGIIYLIIIVSLIDIVISSKINIFIRVNVNRFKRIGYLLLINLGIDYIFSIIYGVSGMRFVDLAPGVFLTPSMCVYFIAGLLCFVIADAFDQAITIKEENEFTV</sequence>
<gene>
    <name evidence="2" type="ORF">SDC9_172881</name>
</gene>
<dbReference type="Pfam" id="PF11188">
    <property type="entry name" value="DUF2975"/>
    <property type="match status" value="1"/>
</dbReference>
<evidence type="ECO:0000313" key="2">
    <source>
        <dbReference type="EMBL" id="MPN25472.1"/>
    </source>
</evidence>
<reference evidence="2" key="1">
    <citation type="submission" date="2019-08" db="EMBL/GenBank/DDBJ databases">
        <authorList>
            <person name="Kucharzyk K."/>
            <person name="Murdoch R.W."/>
            <person name="Higgins S."/>
            <person name="Loffler F."/>
        </authorList>
    </citation>
    <scope>NUCLEOTIDE SEQUENCE</scope>
</reference>
<keyword evidence="1" id="KW-1133">Transmembrane helix</keyword>